<organism evidence="2 3">
    <name type="scientific">Thalassococcus profundi</name>
    <dbReference type="NCBI Taxonomy" id="2282382"/>
    <lineage>
        <taxon>Bacteria</taxon>
        <taxon>Pseudomonadati</taxon>
        <taxon>Pseudomonadota</taxon>
        <taxon>Alphaproteobacteria</taxon>
        <taxon>Rhodobacterales</taxon>
        <taxon>Roseobacteraceae</taxon>
        <taxon>Thalassococcus</taxon>
    </lineage>
</organism>
<keyword evidence="3" id="KW-1185">Reference proteome</keyword>
<comment type="caution">
    <text evidence="2">The sequence shown here is derived from an EMBL/GenBank/DDBJ whole genome shotgun (WGS) entry which is preliminary data.</text>
</comment>
<dbReference type="SUPFAM" id="SSF54427">
    <property type="entry name" value="NTF2-like"/>
    <property type="match status" value="1"/>
</dbReference>
<dbReference type="Pfam" id="PF12680">
    <property type="entry name" value="SnoaL_2"/>
    <property type="match status" value="1"/>
</dbReference>
<gene>
    <name evidence="2" type="ORF">DU478_05765</name>
</gene>
<name>A0A369TPN6_9RHOB</name>
<sequence length="165" mass="17704">MIPAPCGQSLDHAVVTTAQRMVSDNQEALMSIANSNADGGAHSPRGQTTLDEWQRIFLQRDWDALPDLLADDVTFHTPVDAVPLHGKDAFVASLKQSFSIFETFAYARDFAGDDGHVLEFRGSVGGATFTGIDIIRLDEAGNVTDLVVMIRPASALMKRGGEAAS</sequence>
<dbReference type="InterPro" id="IPR037401">
    <property type="entry name" value="SnoaL-like"/>
</dbReference>
<dbReference type="Proteomes" id="UP000253977">
    <property type="component" value="Unassembled WGS sequence"/>
</dbReference>
<accession>A0A369TPN6</accession>
<feature type="domain" description="SnoaL-like" evidence="1">
    <location>
        <begin position="52"/>
        <end position="144"/>
    </location>
</feature>
<evidence type="ECO:0000313" key="3">
    <source>
        <dbReference type="Proteomes" id="UP000253977"/>
    </source>
</evidence>
<reference evidence="2 3" key="1">
    <citation type="submission" date="2018-07" db="EMBL/GenBank/DDBJ databases">
        <title>Thalassococcus profundi sp. nov., a marine bacterium isolated from deep seawater of Okinawa Trough.</title>
        <authorList>
            <person name="Yu M."/>
        </authorList>
    </citation>
    <scope>NUCLEOTIDE SEQUENCE [LARGE SCALE GENOMIC DNA]</scope>
    <source>
        <strain evidence="2 3">WRAS1</strain>
    </source>
</reference>
<dbReference type="AlphaFoldDB" id="A0A369TPN6"/>
<protein>
    <submittedName>
        <fullName evidence="2">Nuclear transport factor 2 family protein</fullName>
    </submittedName>
</protein>
<dbReference type="EMBL" id="QPMK01000003">
    <property type="protein sequence ID" value="RDD67238.1"/>
    <property type="molecule type" value="Genomic_DNA"/>
</dbReference>
<dbReference type="Gene3D" id="3.10.450.50">
    <property type="match status" value="1"/>
</dbReference>
<evidence type="ECO:0000259" key="1">
    <source>
        <dbReference type="Pfam" id="PF12680"/>
    </source>
</evidence>
<proteinExistence type="predicted"/>
<dbReference type="InterPro" id="IPR032710">
    <property type="entry name" value="NTF2-like_dom_sf"/>
</dbReference>
<evidence type="ECO:0000313" key="2">
    <source>
        <dbReference type="EMBL" id="RDD67238.1"/>
    </source>
</evidence>